<dbReference type="InterPro" id="IPR001965">
    <property type="entry name" value="Znf_PHD"/>
</dbReference>
<dbReference type="GO" id="GO:0008270">
    <property type="term" value="F:zinc ion binding"/>
    <property type="evidence" value="ECO:0007669"/>
    <property type="project" value="UniProtKB-KW"/>
</dbReference>
<reference evidence="6 7" key="2">
    <citation type="journal article" date="2023" name="Mol. Biol. Evol.">
        <title>Genomics of Secondarily Temperate Adaptation in the Only Non-Antarctic Icefish.</title>
        <authorList>
            <person name="Rivera-Colon A.G."/>
            <person name="Rayamajhi N."/>
            <person name="Minhas B.F."/>
            <person name="Madrigal G."/>
            <person name="Bilyk K.T."/>
            <person name="Yoon V."/>
            <person name="Hune M."/>
            <person name="Gregory S."/>
            <person name="Cheng C.H.C."/>
            <person name="Catchen J.M."/>
        </authorList>
    </citation>
    <scope>NUCLEOTIDE SEQUENCE [LARGE SCALE GENOMIC DNA]</scope>
    <source>
        <strain evidence="6">JMC-PN-2008</strain>
    </source>
</reference>
<evidence type="ECO:0000256" key="2">
    <source>
        <dbReference type="ARBA" id="ARBA00022771"/>
    </source>
</evidence>
<keyword evidence="3" id="KW-0862">Zinc</keyword>
<reference evidence="6 7" key="1">
    <citation type="journal article" date="2023" name="Genes (Basel)">
        <title>Chromosome-Level Genome Assembly and Circadian Gene Repertoire of the Patagonia Blennie Eleginops maclovinus-The Closest Ancestral Proxy of Antarctic Cryonotothenioids.</title>
        <authorList>
            <person name="Cheng C.C."/>
            <person name="Rivera-Colon A.G."/>
            <person name="Minhas B.F."/>
            <person name="Wilson L."/>
            <person name="Rayamajhi N."/>
            <person name="Vargas-Chacoff L."/>
            <person name="Catchen J.M."/>
        </authorList>
    </citation>
    <scope>NUCLEOTIDE SEQUENCE [LARGE SCALE GENOMIC DNA]</scope>
    <source>
        <strain evidence="6">JMC-PN-2008</strain>
    </source>
</reference>
<accession>A0AAN7XCZ5</accession>
<dbReference type="AlphaFoldDB" id="A0AAN7XCZ5"/>
<dbReference type="SMART" id="SM00249">
    <property type="entry name" value="PHD"/>
    <property type="match status" value="2"/>
</dbReference>
<dbReference type="Pfam" id="PF20231">
    <property type="entry name" value="DUF6589"/>
    <property type="match status" value="1"/>
</dbReference>
<proteinExistence type="predicted"/>
<dbReference type="InterPro" id="IPR013083">
    <property type="entry name" value="Znf_RING/FYVE/PHD"/>
</dbReference>
<keyword evidence="7" id="KW-1185">Reference proteome</keyword>
<keyword evidence="1" id="KW-0479">Metal-binding</keyword>
<evidence type="ECO:0000256" key="1">
    <source>
        <dbReference type="ARBA" id="ARBA00022723"/>
    </source>
</evidence>
<evidence type="ECO:0000256" key="4">
    <source>
        <dbReference type="SAM" id="MobiDB-lite"/>
    </source>
</evidence>
<sequence length="831" mass="94814">MVNDLEGPFRKTFSPENLSAFSWDKTTSWAEDKAPLTVACLRSMFPPAKKIQKLTVNYSPGNKPRRMTEEEVKQMLDRRISLLLSVPLYTSSLRSCFLQTAFSVEMLRHRCPAKLFTLTNSLGLSQSKTSARIHVRKLAEDHERTVKQWRDEIQTTRTTQYVSEDSKKAAAYTFSWGKVRVPSVSRSESTERGYSFATWVFRFAHQARVNFRNLHGPPIKAVEVSPYSILPSKQTYESIRRRMKMLVMRIIADNLSALKGPRGRVVRHIPHKYSSLMKEQSTTVSLGAVIPNLAEESVSAAFGLKDFLPEFSGTPHHILCCGDVLGTDRNEQSNRTQNKETPNQNAELKFDGLVEAPPEFQNEHLFHEEMIKMLLSEKNENARGTLHHIVSLFHFKTFNNTAKDYFLNIWDFITFVTTAYVTLFAVTACGLDSVDQRPSDFPPQASAQMDWLSDLAHRLLDLVWMPPSQEDIIMAAAAAAAGQSDGDQRKIFPFCYCREEKPGERLVRCCSNLCPGIWFHEGCARARTLSDPDEDWFCGTDCSSDGTYVYCHCKEQRGGQMVQCGLMERCRKHEWYHRACLTAEQQISAQQTPWFCSESCSMGGCGEEDFLLNYTRAVVWEGLNHMARRDAIQEGDGDAMTDFWRTDMVLLWSRTHLQLFNSSHQMITGIEGFYPERVRQDMKWNRVLNLQGTSGGNVSLDLLTELMINEFKGGIEFGKGSFTSQQVEQSSQLAGAEAKHLDRLFFTGGNPLNLSSCLHRLTTSSSCKRTAEVSRFVEEFKKDELFSFKPGRKHPGFEKFIYPQRVRNPKKMGRSVRSLSEELDRRRDKIL</sequence>
<keyword evidence="2" id="KW-0863">Zinc-finger</keyword>
<dbReference type="InterPro" id="IPR011011">
    <property type="entry name" value="Znf_FYVE_PHD"/>
</dbReference>
<dbReference type="InterPro" id="IPR046496">
    <property type="entry name" value="DUF6589"/>
</dbReference>
<feature type="domain" description="Zinc finger PHD-type" evidence="5">
    <location>
        <begin position="494"/>
        <end position="543"/>
    </location>
</feature>
<dbReference type="Proteomes" id="UP001346869">
    <property type="component" value="Unassembled WGS sequence"/>
</dbReference>
<evidence type="ECO:0000259" key="5">
    <source>
        <dbReference type="SMART" id="SM00249"/>
    </source>
</evidence>
<feature type="compositionally biased region" description="Basic and acidic residues" evidence="4">
    <location>
        <begin position="819"/>
        <end position="831"/>
    </location>
</feature>
<gene>
    <name evidence="6" type="ORF">PBY51_011110</name>
</gene>
<feature type="region of interest" description="Disordered" evidence="4">
    <location>
        <begin position="809"/>
        <end position="831"/>
    </location>
</feature>
<evidence type="ECO:0000256" key="3">
    <source>
        <dbReference type="ARBA" id="ARBA00022833"/>
    </source>
</evidence>
<dbReference type="EMBL" id="JAUZQC010000016">
    <property type="protein sequence ID" value="KAK5857899.1"/>
    <property type="molecule type" value="Genomic_DNA"/>
</dbReference>
<protein>
    <recommendedName>
        <fullName evidence="5">Zinc finger PHD-type domain-containing protein</fullName>
    </recommendedName>
</protein>
<organism evidence="6 7">
    <name type="scientific">Eleginops maclovinus</name>
    <name type="common">Patagonian blennie</name>
    <name type="synonym">Eleginus maclovinus</name>
    <dbReference type="NCBI Taxonomy" id="56733"/>
    <lineage>
        <taxon>Eukaryota</taxon>
        <taxon>Metazoa</taxon>
        <taxon>Chordata</taxon>
        <taxon>Craniata</taxon>
        <taxon>Vertebrata</taxon>
        <taxon>Euteleostomi</taxon>
        <taxon>Actinopterygii</taxon>
        <taxon>Neopterygii</taxon>
        <taxon>Teleostei</taxon>
        <taxon>Neoteleostei</taxon>
        <taxon>Acanthomorphata</taxon>
        <taxon>Eupercaria</taxon>
        <taxon>Perciformes</taxon>
        <taxon>Notothenioidei</taxon>
        <taxon>Eleginopidae</taxon>
        <taxon>Eleginops</taxon>
    </lineage>
</organism>
<evidence type="ECO:0000313" key="6">
    <source>
        <dbReference type="EMBL" id="KAK5857899.1"/>
    </source>
</evidence>
<dbReference type="SUPFAM" id="SSF57903">
    <property type="entry name" value="FYVE/PHD zinc finger"/>
    <property type="match status" value="2"/>
</dbReference>
<feature type="domain" description="Zinc finger PHD-type" evidence="5">
    <location>
        <begin position="550"/>
        <end position="601"/>
    </location>
</feature>
<dbReference type="Gene3D" id="3.30.40.10">
    <property type="entry name" value="Zinc/RING finger domain, C3HC4 (zinc finger)"/>
    <property type="match status" value="2"/>
</dbReference>
<evidence type="ECO:0000313" key="7">
    <source>
        <dbReference type="Proteomes" id="UP001346869"/>
    </source>
</evidence>
<name>A0AAN7XCZ5_ELEMC</name>
<comment type="caution">
    <text evidence="6">The sequence shown here is derived from an EMBL/GenBank/DDBJ whole genome shotgun (WGS) entry which is preliminary data.</text>
</comment>